<dbReference type="OrthoDB" id="10598073at2759"/>
<evidence type="ECO:0000313" key="1">
    <source>
        <dbReference type="EMBL" id="OMJ25607.1"/>
    </source>
</evidence>
<dbReference type="Proteomes" id="UP000187283">
    <property type="component" value="Unassembled WGS sequence"/>
</dbReference>
<name>A0A1R1YFB6_9FUNG</name>
<sequence>MTLVTPILNSAICFPDLKALSNISAHHTPINDSNTRPQKRKASALDNQVLELDVLEDQLRCLETQGLG</sequence>
<proteinExistence type="predicted"/>
<gene>
    <name evidence="1" type="ORF">AYI70_g775</name>
</gene>
<dbReference type="EMBL" id="LSSN01000142">
    <property type="protein sequence ID" value="OMJ25607.1"/>
    <property type="molecule type" value="Genomic_DNA"/>
</dbReference>
<organism evidence="1 2">
    <name type="scientific">Smittium culicis</name>
    <dbReference type="NCBI Taxonomy" id="133412"/>
    <lineage>
        <taxon>Eukaryota</taxon>
        <taxon>Fungi</taxon>
        <taxon>Fungi incertae sedis</taxon>
        <taxon>Zoopagomycota</taxon>
        <taxon>Kickxellomycotina</taxon>
        <taxon>Harpellomycetes</taxon>
        <taxon>Harpellales</taxon>
        <taxon>Legeriomycetaceae</taxon>
        <taxon>Smittium</taxon>
    </lineage>
</organism>
<dbReference type="AlphaFoldDB" id="A0A1R1YFB6"/>
<comment type="caution">
    <text evidence="1">The sequence shown here is derived from an EMBL/GenBank/DDBJ whole genome shotgun (WGS) entry which is preliminary data.</text>
</comment>
<reference evidence="1 2" key="1">
    <citation type="submission" date="2017-01" db="EMBL/GenBank/DDBJ databases">
        <authorList>
            <person name="Mah S.A."/>
            <person name="Swanson W.J."/>
            <person name="Moy G.W."/>
            <person name="Vacquier V.D."/>
        </authorList>
    </citation>
    <scope>NUCLEOTIDE SEQUENCE [LARGE SCALE GENOMIC DNA]</scope>
    <source>
        <strain evidence="1 2">GSMNP</strain>
    </source>
</reference>
<keyword evidence="2" id="KW-1185">Reference proteome</keyword>
<protein>
    <submittedName>
        <fullName evidence="1">Uncharacterized protein</fullName>
    </submittedName>
</protein>
<evidence type="ECO:0000313" key="2">
    <source>
        <dbReference type="Proteomes" id="UP000187283"/>
    </source>
</evidence>
<accession>A0A1R1YFB6</accession>